<feature type="coiled-coil region" evidence="1">
    <location>
        <begin position="47"/>
        <end position="127"/>
    </location>
</feature>
<organism evidence="3 4">
    <name type="scientific">Psilocybe cf. subviscida</name>
    <dbReference type="NCBI Taxonomy" id="2480587"/>
    <lineage>
        <taxon>Eukaryota</taxon>
        <taxon>Fungi</taxon>
        <taxon>Dikarya</taxon>
        <taxon>Basidiomycota</taxon>
        <taxon>Agaricomycotina</taxon>
        <taxon>Agaricomycetes</taxon>
        <taxon>Agaricomycetidae</taxon>
        <taxon>Agaricales</taxon>
        <taxon>Agaricineae</taxon>
        <taxon>Strophariaceae</taxon>
        <taxon>Psilocybe</taxon>
    </lineage>
</organism>
<evidence type="ECO:0000313" key="3">
    <source>
        <dbReference type="EMBL" id="KAF5329377.1"/>
    </source>
</evidence>
<sequence>MVLQAKRGRGYSGEDQGRSGCVPNDAERRVKNHGRNTTFRSLDLAIREKDERTRRELETATRRLEQEMGRVQNDSQKLASQYMEEKQGLEKRVQDITEAARQAEMRTAEHKEKMQNLRTRLDQSLSETRVIHEVEYVVCVVM</sequence>
<comment type="caution">
    <text evidence="3">The sequence shown here is derived from an EMBL/GenBank/DDBJ whole genome shotgun (WGS) entry which is preliminary data.</text>
</comment>
<dbReference type="EMBL" id="JAACJJ010000002">
    <property type="protein sequence ID" value="KAF5329377.1"/>
    <property type="molecule type" value="Genomic_DNA"/>
</dbReference>
<evidence type="ECO:0000256" key="2">
    <source>
        <dbReference type="SAM" id="MobiDB-lite"/>
    </source>
</evidence>
<dbReference type="AlphaFoldDB" id="A0A8H5BVZ0"/>
<proteinExistence type="predicted"/>
<accession>A0A8H5BVZ0</accession>
<keyword evidence="1" id="KW-0175">Coiled coil</keyword>
<reference evidence="3 4" key="1">
    <citation type="journal article" date="2020" name="ISME J.">
        <title>Uncovering the hidden diversity of litter-decomposition mechanisms in mushroom-forming fungi.</title>
        <authorList>
            <person name="Floudas D."/>
            <person name="Bentzer J."/>
            <person name="Ahren D."/>
            <person name="Johansson T."/>
            <person name="Persson P."/>
            <person name="Tunlid A."/>
        </authorList>
    </citation>
    <scope>NUCLEOTIDE SEQUENCE [LARGE SCALE GENOMIC DNA]</scope>
    <source>
        <strain evidence="3 4">CBS 101986</strain>
    </source>
</reference>
<name>A0A8H5BVZ0_9AGAR</name>
<keyword evidence="4" id="KW-1185">Reference proteome</keyword>
<evidence type="ECO:0000256" key="1">
    <source>
        <dbReference type="SAM" id="Coils"/>
    </source>
</evidence>
<gene>
    <name evidence="3" type="ORF">D9619_009214</name>
</gene>
<dbReference type="Proteomes" id="UP000567179">
    <property type="component" value="Unassembled WGS sequence"/>
</dbReference>
<feature type="region of interest" description="Disordered" evidence="2">
    <location>
        <begin position="1"/>
        <end position="36"/>
    </location>
</feature>
<protein>
    <submittedName>
        <fullName evidence="3">Uncharacterized protein</fullName>
    </submittedName>
</protein>
<evidence type="ECO:0000313" key="4">
    <source>
        <dbReference type="Proteomes" id="UP000567179"/>
    </source>
</evidence>